<dbReference type="PANTHER" id="PTHR33546:SF1">
    <property type="entry name" value="LARGE, MULTIFUNCTIONAL SECRETED PROTEIN"/>
    <property type="match status" value="1"/>
</dbReference>
<dbReference type="SUPFAM" id="SSF101898">
    <property type="entry name" value="NHL repeat"/>
    <property type="match status" value="1"/>
</dbReference>
<evidence type="ECO:0000259" key="1">
    <source>
        <dbReference type="Pfam" id="PF07626"/>
    </source>
</evidence>
<accession>A0A2S9D6U7</accession>
<feature type="domain" description="DUF1587" evidence="1">
    <location>
        <begin position="895"/>
        <end position="932"/>
    </location>
</feature>
<protein>
    <submittedName>
        <fullName evidence="4">Glucose dehydrogenase</fullName>
    </submittedName>
</protein>
<dbReference type="Pfam" id="PF07631">
    <property type="entry name" value="PSD4"/>
    <property type="match status" value="1"/>
</dbReference>
<proteinExistence type="predicted"/>
<name>A0A2S9D6U7_PSECE</name>
<dbReference type="InterPro" id="IPR011042">
    <property type="entry name" value="6-blade_b-propeller_TolB-like"/>
</dbReference>
<dbReference type="EMBL" id="PCQE01000067">
    <property type="protein sequence ID" value="PRB91598.1"/>
    <property type="molecule type" value="Genomic_DNA"/>
</dbReference>
<gene>
    <name evidence="4" type="ORF">CQ006_25110</name>
</gene>
<dbReference type="Gene3D" id="2.120.10.30">
    <property type="entry name" value="TolB, C-terminal domain"/>
    <property type="match status" value="1"/>
</dbReference>
<dbReference type="PANTHER" id="PTHR33546">
    <property type="entry name" value="LARGE, MULTIFUNCTIONAL SECRETED PROTEIN-RELATED"/>
    <property type="match status" value="1"/>
</dbReference>
<reference evidence="4 5" key="1">
    <citation type="submission" date="2017-09" db="EMBL/GenBank/DDBJ databases">
        <title>Genomic, metabolic, and phenotypic characteristics of bacterial isolates from the natural microbiome of the model nematode Caenorhabditis elegans.</title>
        <authorList>
            <person name="Zimmermann J."/>
            <person name="Obeng N."/>
            <person name="Yang W."/>
            <person name="Obeng O."/>
            <person name="Kissoyan K."/>
            <person name="Pees B."/>
            <person name="Dirksen P."/>
            <person name="Hoppner M."/>
            <person name="Franke A."/>
            <person name="Rosenstiel P."/>
            <person name="Leippe M."/>
            <person name="Dierking K."/>
            <person name="Kaleta C."/>
            <person name="Schulenburg H."/>
        </authorList>
    </citation>
    <scope>NUCLEOTIDE SEQUENCE [LARGE SCALE GENOMIC DNA]</scope>
    <source>
        <strain evidence="4 5">MYb184</strain>
    </source>
</reference>
<dbReference type="InterPro" id="IPR013039">
    <property type="entry name" value="DUF1588"/>
</dbReference>
<evidence type="ECO:0000259" key="2">
    <source>
        <dbReference type="Pfam" id="PF07627"/>
    </source>
</evidence>
<organism evidence="4 5">
    <name type="scientific">Pseudomonas cedrina</name>
    <dbReference type="NCBI Taxonomy" id="651740"/>
    <lineage>
        <taxon>Bacteria</taxon>
        <taxon>Pseudomonadati</taxon>
        <taxon>Pseudomonadota</taxon>
        <taxon>Gammaproteobacteria</taxon>
        <taxon>Pseudomonadales</taxon>
        <taxon>Pseudomonadaceae</taxon>
        <taxon>Pseudomonas</taxon>
    </lineage>
</organism>
<evidence type="ECO:0000259" key="3">
    <source>
        <dbReference type="Pfam" id="PF07631"/>
    </source>
</evidence>
<feature type="domain" description="DUF1592" evidence="3">
    <location>
        <begin position="1036"/>
        <end position="1158"/>
    </location>
</feature>
<dbReference type="Proteomes" id="UP000239458">
    <property type="component" value="Unassembled WGS sequence"/>
</dbReference>
<evidence type="ECO:0000313" key="5">
    <source>
        <dbReference type="Proteomes" id="UP000239458"/>
    </source>
</evidence>
<evidence type="ECO:0000313" key="4">
    <source>
        <dbReference type="EMBL" id="PRB91598.1"/>
    </source>
</evidence>
<dbReference type="InterPro" id="IPR013042">
    <property type="entry name" value="DUF1592"/>
</dbReference>
<comment type="caution">
    <text evidence="4">The sequence shown here is derived from an EMBL/GenBank/DDBJ whole genome shotgun (WGS) entry which is preliminary data.</text>
</comment>
<dbReference type="Pfam" id="PF07626">
    <property type="entry name" value="PSD3"/>
    <property type="match status" value="1"/>
</dbReference>
<sequence>MRMSIGWGLLVSRCGWGLSGLVFALLSVEVSAAACTAPAYEAGTVYEQGDQVQNKNQQDKTHEFECWKDTDKSPHGPGSWQWCNQSDYNPGQPSSHGVEIWGDAWKDLGECGGFQGNRLTLNFSTLSGRGPISQPTPGVARADQVVTGVLRCKAEEIPISAKSGETIHLDNLKACDYQLVMNPAGGFVPLNTPRIVSFLREEGEEQAVTLKYRPPVQVGRLSGLPGVKIELFAQGLIQPRQMAMGKSVLYVGSSAIPSYVYDGKIADMIYALPLDNAGKPTGIYVIASGLEEPHGVVYRDGDLYYSTTGGLYRLRDADAHYKDPSPELVFKFPADDAPFPLPSVASGSSTRFWHMKHPLHFNPLDPTDTGLYTAVGIPCNLCMIPPDPRYGTLLRYDTVTGKAQILAKGVRNSVGFDWNPQTGEIWFTDNNRQGYPNPDEINRISGPSLHFGVPYLFGKGTPGFTDEEFGNPGVIQPPLVQGAIVSDKSQQQVDPKDYVPAAFELGTNTAPLGLKFWSGYPARTRSQNMLVAVHGAGTAERPGMDVRLVSIQDGTRVVNQIPLINGFIQDPLRFDVYCLDDSCIGRPADFLALADNSLLISDDVAGVIYRVSYDPAGLPDTTLTLQPALAPAPELESEMISGTLISPGGNTRQFHASFNPADSYAALVLKGLPYGTYQVRLNDVKNWIPQTRNTSFTLSEDNNKHMLNMQYRERPIKLDVKVTVLAPPKPASVTDPTWHFTLKLKDYTSNTPKKVVQVPWGESVTELLDYGNYEITFPFYSQEMPQPEKVSLFINEESQDEQLTPISYRREPKLGETVLAESCTKCHAVEYFKNLRMAVHWSAAGQEKLVSNIETMPVAGHCDTTCATEISKHLFEVVWAPFLSPSEAHGQRQLRLLTRDEYAASIKDILGVEVNTQKLPADKSEKDFKFPGESSKGLLQAEDTKLLYHMAVSIAEQVAPQRVKRFKSTAGTLEVSALSYQVFRRHLSPSELSRYQAVLDEHGERALIAALLLSPNFLYRSELGQAVAGQAEVYKLTPYETATALSYTYQGTTPDAQLLAKAERNELQTVQQISAEIDRMMRTERGLEQFNRFISYYIKTQRGVQEKPGLSAQMIQLMTQEQALLTRHVMLDGKGTLDELFNPGVTFLNKALAEHYGIGGVTGDTLHKVAVDEKRGGLLHLGLFQASTSDYQVTSLVKRGIAIREQLFCREFGAPVEAEPTEPTYPARAISTRERWDLINGEQASQGRCWQCHQYMNDTGASMEHYDAAGRYRQQEPAYNYAQFPVQLPIKSSGPFIGADGTVPIDDVRGISKLIAHNSASLFCMADSYFRFASGNKSDESTSATVKALIDGLKGNGSLPAMLRTLGTSNAFQFKTQRD</sequence>
<dbReference type="Pfam" id="PF07627">
    <property type="entry name" value="PSCyt3"/>
    <property type="match status" value="1"/>
</dbReference>
<feature type="domain" description="DUF1588" evidence="2">
    <location>
        <begin position="1175"/>
        <end position="1276"/>
    </location>
</feature>
<dbReference type="InterPro" id="IPR013036">
    <property type="entry name" value="DUF1587"/>
</dbReference>